<reference evidence="2 9" key="1">
    <citation type="submission" date="2013-09" db="EMBL/GenBank/DDBJ databases">
        <title>Corchorus capsularis genome sequencing.</title>
        <authorList>
            <person name="Alam M."/>
            <person name="Haque M.S."/>
            <person name="Islam M.S."/>
            <person name="Emdad E.M."/>
            <person name="Islam M.M."/>
            <person name="Ahmed B."/>
            <person name="Halim A."/>
            <person name="Hossen Q.M.M."/>
            <person name="Hossain M.Z."/>
            <person name="Ahmed R."/>
            <person name="Khan M.M."/>
            <person name="Islam R."/>
            <person name="Rashid M.M."/>
            <person name="Khan S.A."/>
            <person name="Rahman M.S."/>
            <person name="Alam M."/>
        </authorList>
    </citation>
    <scope>NUCLEOTIDE SEQUENCE [LARGE SCALE GENOMIC DNA]</scope>
    <source>
        <strain evidence="9">cv. CVL-1</strain>
        <tissue evidence="2">Whole seedling</tissue>
    </source>
</reference>
<feature type="non-terminal residue" evidence="2">
    <location>
        <position position="1"/>
    </location>
</feature>
<dbReference type="Gramene" id="OMP11067">
    <property type="protein sequence ID" value="OMP11067"/>
    <property type="gene ID" value="CCACVL1_00689"/>
</dbReference>
<evidence type="ECO:0000313" key="9">
    <source>
        <dbReference type="Proteomes" id="UP000188268"/>
    </source>
</evidence>
<proteinExistence type="predicted"/>
<evidence type="ECO:0000313" key="3">
    <source>
        <dbReference type="EMBL" id="OMP10645.1"/>
    </source>
</evidence>
<evidence type="ECO:0000313" key="5">
    <source>
        <dbReference type="EMBL" id="OMP10904.1"/>
    </source>
</evidence>
<dbReference type="EMBL" id="AWWV01001770">
    <property type="protein sequence ID" value="OMP10919.1"/>
    <property type="molecule type" value="Genomic_DNA"/>
</dbReference>
<gene>
    <name evidence="8" type="ORF">CCACVL1_00689</name>
    <name evidence="7" type="ORF">CCACVL1_00716</name>
    <name evidence="6" type="ORF">CCACVL1_00748</name>
    <name evidence="5" type="ORF">CCACVL1_00751</name>
    <name evidence="4" type="ORF">CCACVL1_00784</name>
    <name evidence="3" type="ORF">CCACVL1_00836</name>
    <name evidence="2" type="ORF">CCACVL1_00877</name>
    <name evidence="1" type="ORF">CCACVL1_02919</name>
</gene>
<dbReference type="EMBL" id="AWWV01002074">
    <property type="protein sequence ID" value="OMP10645.1"/>
    <property type="molecule type" value="Genomic_DNA"/>
</dbReference>
<dbReference type="EMBL" id="AWWV01006301">
    <property type="protein sequence ID" value="OMP02117.1"/>
    <property type="molecule type" value="Genomic_DNA"/>
</dbReference>
<evidence type="ECO:0000313" key="2">
    <source>
        <dbReference type="EMBL" id="OMP10549.1"/>
    </source>
</evidence>
<comment type="caution">
    <text evidence="2">The sequence shown here is derived from an EMBL/GenBank/DDBJ whole genome shotgun (WGS) entry which is preliminary data.</text>
</comment>
<keyword evidence="9" id="KW-1185">Reference proteome</keyword>
<name>A0A1R3KU39_COCAP</name>
<dbReference type="EMBL" id="AWWV01001899">
    <property type="protein sequence ID" value="OMP10806.1"/>
    <property type="molecule type" value="Genomic_DNA"/>
</dbReference>
<dbReference type="Gramene" id="OMP10645">
    <property type="protein sequence ID" value="OMP10645"/>
    <property type="gene ID" value="CCACVL1_00836"/>
</dbReference>
<protein>
    <submittedName>
        <fullName evidence="2">Uncharacterized protein</fullName>
    </submittedName>
</protein>
<dbReference type="EMBL" id="AWWV01001674">
    <property type="protein sequence ID" value="OMP11031.1"/>
    <property type="molecule type" value="Genomic_DNA"/>
</dbReference>
<dbReference type="EMBL" id="AWWV01001607">
    <property type="protein sequence ID" value="OMP11067.1"/>
    <property type="molecule type" value="Genomic_DNA"/>
</dbReference>
<accession>A0A1R3KU39</accession>
<dbReference type="Gramene" id="OMP02117">
    <property type="protein sequence ID" value="OMP02117"/>
    <property type="gene ID" value="CCACVL1_02919"/>
</dbReference>
<dbReference type="Proteomes" id="UP000188268">
    <property type="component" value="Unassembled WGS sequence"/>
</dbReference>
<dbReference type="EMBL" id="AWWV01002227">
    <property type="protein sequence ID" value="OMP10549.1"/>
    <property type="molecule type" value="Genomic_DNA"/>
</dbReference>
<dbReference type="Gramene" id="OMP10549">
    <property type="protein sequence ID" value="OMP10549"/>
    <property type="gene ID" value="CCACVL1_00877"/>
</dbReference>
<dbReference type="Gramene" id="OMP10919">
    <property type="protein sequence ID" value="OMP10919"/>
    <property type="gene ID" value="CCACVL1_00748"/>
</dbReference>
<dbReference type="Gramene" id="OMP10904">
    <property type="protein sequence ID" value="OMP10904"/>
    <property type="gene ID" value="CCACVL1_00751"/>
</dbReference>
<evidence type="ECO:0000313" key="1">
    <source>
        <dbReference type="EMBL" id="OMP02117.1"/>
    </source>
</evidence>
<evidence type="ECO:0000313" key="7">
    <source>
        <dbReference type="EMBL" id="OMP11031.1"/>
    </source>
</evidence>
<sequence length="24" mass="2850">AYALSASGYNRRDLIDRMEEYIDK</sequence>
<organism evidence="2 9">
    <name type="scientific">Corchorus capsularis</name>
    <name type="common">Jute</name>
    <dbReference type="NCBI Taxonomy" id="210143"/>
    <lineage>
        <taxon>Eukaryota</taxon>
        <taxon>Viridiplantae</taxon>
        <taxon>Streptophyta</taxon>
        <taxon>Embryophyta</taxon>
        <taxon>Tracheophyta</taxon>
        <taxon>Spermatophyta</taxon>
        <taxon>Magnoliopsida</taxon>
        <taxon>eudicotyledons</taxon>
        <taxon>Gunneridae</taxon>
        <taxon>Pentapetalae</taxon>
        <taxon>rosids</taxon>
        <taxon>malvids</taxon>
        <taxon>Malvales</taxon>
        <taxon>Malvaceae</taxon>
        <taxon>Grewioideae</taxon>
        <taxon>Apeibeae</taxon>
        <taxon>Corchorus</taxon>
    </lineage>
</organism>
<evidence type="ECO:0000313" key="8">
    <source>
        <dbReference type="EMBL" id="OMP11067.1"/>
    </source>
</evidence>
<dbReference type="AlphaFoldDB" id="A0A1R3KU39"/>
<dbReference type="EMBL" id="AWWV01001785">
    <property type="protein sequence ID" value="OMP10904.1"/>
    <property type="molecule type" value="Genomic_DNA"/>
</dbReference>
<dbReference type="Gramene" id="OMP11031">
    <property type="protein sequence ID" value="OMP11031"/>
    <property type="gene ID" value="CCACVL1_00716"/>
</dbReference>
<dbReference type="Gramene" id="OMP10806">
    <property type="protein sequence ID" value="OMP10806"/>
    <property type="gene ID" value="CCACVL1_00784"/>
</dbReference>
<evidence type="ECO:0000313" key="6">
    <source>
        <dbReference type="EMBL" id="OMP10919.1"/>
    </source>
</evidence>
<evidence type="ECO:0000313" key="4">
    <source>
        <dbReference type="EMBL" id="OMP10806.1"/>
    </source>
</evidence>